<dbReference type="Proteomes" id="UP000509510">
    <property type="component" value="Chromosome I"/>
</dbReference>
<dbReference type="GeneID" id="55988104"/>
<sequence>MPSSESREHKELRTAIRALVRHFDDLETHQFDYSHLKTHRVNVLPMGLDNSNAGPSFFNPCSASLLDPNDEYDRERSKYSGFNSIDPVYRCPINCARGVISYFSYYVFANEIHCGYDIHSKLWSSIRDNDKWASTNLFEHKFPEYGAPKAIEAKDRSYPHVKAMIYSNLNGEDGQILRGEIVVVLRIIRAQVRRVLLFSFIGPQHARVIEAYFDGSSLVMRPTKLFDLREKDEALIKFLGQWYIGEATGDTKVLGSGDPDPLQT</sequence>
<proteinExistence type="predicted"/>
<dbReference type="AlphaFoldDB" id="A0A7H8QIP1"/>
<organism evidence="1 2">
    <name type="scientific">Talaromyces rugulosus</name>
    <name type="common">Penicillium rugulosum</name>
    <dbReference type="NCBI Taxonomy" id="121627"/>
    <lineage>
        <taxon>Eukaryota</taxon>
        <taxon>Fungi</taxon>
        <taxon>Dikarya</taxon>
        <taxon>Ascomycota</taxon>
        <taxon>Pezizomycotina</taxon>
        <taxon>Eurotiomycetes</taxon>
        <taxon>Eurotiomycetidae</taxon>
        <taxon>Eurotiales</taxon>
        <taxon>Trichocomaceae</taxon>
        <taxon>Talaromyces</taxon>
        <taxon>Talaromyces sect. Islandici</taxon>
    </lineage>
</organism>
<dbReference type="OrthoDB" id="4226581at2759"/>
<dbReference type="RefSeq" id="XP_035339691.1">
    <property type="nucleotide sequence ID" value="XM_035483798.1"/>
</dbReference>
<evidence type="ECO:0008006" key="3">
    <source>
        <dbReference type="Google" id="ProtNLM"/>
    </source>
</evidence>
<name>A0A7H8QIP1_TALRU</name>
<evidence type="ECO:0000313" key="2">
    <source>
        <dbReference type="Proteomes" id="UP000509510"/>
    </source>
</evidence>
<accession>A0A7H8QIP1</accession>
<gene>
    <name evidence="1" type="ORF">TRUGW13939_00591</name>
</gene>
<protein>
    <recommendedName>
        <fullName evidence="3">Fungal-type protein kinase domain-containing protein</fullName>
    </recommendedName>
</protein>
<reference evidence="2" key="1">
    <citation type="submission" date="2020-06" db="EMBL/GenBank/DDBJ databases">
        <title>A chromosome-scale genome assembly of Talaromyces rugulosus W13939.</title>
        <authorList>
            <person name="Wang B."/>
            <person name="Guo L."/>
            <person name="Ye K."/>
            <person name="Wang L."/>
        </authorList>
    </citation>
    <scope>NUCLEOTIDE SEQUENCE [LARGE SCALE GENOMIC DNA]</scope>
    <source>
        <strain evidence="2">W13939</strain>
    </source>
</reference>
<dbReference type="EMBL" id="CP055898">
    <property type="protein sequence ID" value="QKX53512.1"/>
    <property type="molecule type" value="Genomic_DNA"/>
</dbReference>
<keyword evidence="2" id="KW-1185">Reference proteome</keyword>
<dbReference type="KEGG" id="trg:TRUGW13939_00591"/>
<evidence type="ECO:0000313" key="1">
    <source>
        <dbReference type="EMBL" id="QKX53512.1"/>
    </source>
</evidence>